<accession>A0AAD8GMD6</accession>
<evidence type="ECO:0000313" key="1">
    <source>
        <dbReference type="EMBL" id="KAK1349189.1"/>
    </source>
</evidence>
<dbReference type="Proteomes" id="UP001237642">
    <property type="component" value="Unassembled WGS sequence"/>
</dbReference>
<protein>
    <submittedName>
        <fullName evidence="1">Uncharacterized protein</fullName>
    </submittedName>
</protein>
<name>A0AAD8GMD6_9APIA</name>
<keyword evidence="2" id="KW-1185">Reference proteome</keyword>
<reference evidence="1" key="1">
    <citation type="submission" date="2023-02" db="EMBL/GenBank/DDBJ databases">
        <title>Genome of toxic invasive species Heracleum sosnowskyi carries increased number of genes despite the absence of recent whole-genome duplications.</title>
        <authorList>
            <person name="Schelkunov M."/>
            <person name="Shtratnikova V."/>
            <person name="Makarenko M."/>
            <person name="Klepikova A."/>
            <person name="Omelchenko D."/>
            <person name="Novikova G."/>
            <person name="Obukhova E."/>
            <person name="Bogdanov V."/>
            <person name="Penin A."/>
            <person name="Logacheva M."/>
        </authorList>
    </citation>
    <scope>NUCLEOTIDE SEQUENCE</scope>
    <source>
        <strain evidence="1">Hsosn_3</strain>
        <tissue evidence="1">Leaf</tissue>
    </source>
</reference>
<dbReference type="EMBL" id="JAUIZM010000106">
    <property type="protein sequence ID" value="KAK1349189.1"/>
    <property type="molecule type" value="Genomic_DNA"/>
</dbReference>
<dbReference type="AlphaFoldDB" id="A0AAD8GMD6"/>
<comment type="caution">
    <text evidence="1">The sequence shown here is derived from an EMBL/GenBank/DDBJ whole genome shotgun (WGS) entry which is preliminary data.</text>
</comment>
<organism evidence="1 2">
    <name type="scientific">Heracleum sosnowskyi</name>
    <dbReference type="NCBI Taxonomy" id="360622"/>
    <lineage>
        <taxon>Eukaryota</taxon>
        <taxon>Viridiplantae</taxon>
        <taxon>Streptophyta</taxon>
        <taxon>Embryophyta</taxon>
        <taxon>Tracheophyta</taxon>
        <taxon>Spermatophyta</taxon>
        <taxon>Magnoliopsida</taxon>
        <taxon>eudicotyledons</taxon>
        <taxon>Gunneridae</taxon>
        <taxon>Pentapetalae</taxon>
        <taxon>asterids</taxon>
        <taxon>campanulids</taxon>
        <taxon>Apiales</taxon>
        <taxon>Apiaceae</taxon>
        <taxon>Apioideae</taxon>
        <taxon>apioid superclade</taxon>
        <taxon>Tordylieae</taxon>
        <taxon>Tordyliinae</taxon>
        <taxon>Heracleum</taxon>
    </lineage>
</organism>
<sequence>MGGCRSINVRITIVIPWVVIFCCNGGCFIRLCPHTGCSTDFPTDCSPILLLLRILLKLISGHSFEGDNWFAGYGFVRDQLLEVPLREHELWTDHGFKGHQLPGAPLGKSRLWTDLVKFVYCVRVLQTIYVF</sequence>
<reference evidence="1" key="2">
    <citation type="submission" date="2023-05" db="EMBL/GenBank/DDBJ databases">
        <authorList>
            <person name="Schelkunov M.I."/>
        </authorList>
    </citation>
    <scope>NUCLEOTIDE SEQUENCE</scope>
    <source>
        <strain evidence="1">Hsosn_3</strain>
        <tissue evidence="1">Leaf</tissue>
    </source>
</reference>
<evidence type="ECO:0000313" key="2">
    <source>
        <dbReference type="Proteomes" id="UP001237642"/>
    </source>
</evidence>
<proteinExistence type="predicted"/>
<gene>
    <name evidence="1" type="ORF">POM88_054863</name>
</gene>